<dbReference type="Pfam" id="PF13380">
    <property type="entry name" value="CoA_binding_2"/>
    <property type="match status" value="1"/>
</dbReference>
<dbReference type="SMART" id="SM00881">
    <property type="entry name" value="CoA_binding"/>
    <property type="match status" value="1"/>
</dbReference>
<evidence type="ECO:0000259" key="1">
    <source>
        <dbReference type="SMART" id="SM00881"/>
    </source>
</evidence>
<reference evidence="2" key="1">
    <citation type="submission" date="2013-08" db="EMBL/GenBank/DDBJ databases">
        <authorList>
            <person name="Mendez C."/>
            <person name="Richter M."/>
            <person name="Ferrer M."/>
            <person name="Sanchez J."/>
        </authorList>
    </citation>
    <scope>NUCLEOTIDE SEQUENCE</scope>
</reference>
<sequence>DKPDRDSHTVARYLQEHGYRIVPVNPAVPEVLGERSYPSLAAIPSEVRVDLVDIFRRSEQVPPIVDEAIARRVPVVWMQLGVEHPGAAAAARAAGLMVVENRCVRIEHQRLRVPPRPSDPVP</sequence>
<feature type="domain" description="CoA-binding" evidence="1">
    <location>
        <begin position="1"/>
        <end position="82"/>
    </location>
</feature>
<gene>
    <name evidence="2" type="ORF">B2A_06464</name>
</gene>
<dbReference type="EMBL" id="AUZZ01004574">
    <property type="protein sequence ID" value="EQD52631.1"/>
    <property type="molecule type" value="Genomic_DNA"/>
</dbReference>
<organism evidence="2">
    <name type="scientific">mine drainage metagenome</name>
    <dbReference type="NCBI Taxonomy" id="410659"/>
    <lineage>
        <taxon>unclassified sequences</taxon>
        <taxon>metagenomes</taxon>
        <taxon>ecological metagenomes</taxon>
    </lineage>
</organism>
<comment type="caution">
    <text evidence="2">The sequence shown here is derived from an EMBL/GenBank/DDBJ whole genome shotgun (WGS) entry which is preliminary data.</text>
</comment>
<reference evidence="2" key="2">
    <citation type="journal article" date="2014" name="ISME J.">
        <title>Microbial stratification in low pH oxic and suboxic macroscopic growths along an acid mine drainage.</title>
        <authorList>
            <person name="Mendez-Garcia C."/>
            <person name="Mesa V."/>
            <person name="Sprenger R.R."/>
            <person name="Richter M."/>
            <person name="Diez M.S."/>
            <person name="Solano J."/>
            <person name="Bargiela R."/>
            <person name="Golyshina O.V."/>
            <person name="Manteca A."/>
            <person name="Ramos J.L."/>
            <person name="Gallego J.R."/>
            <person name="Llorente I."/>
            <person name="Martins Dos Santos V.A."/>
            <person name="Jensen O.N."/>
            <person name="Pelaez A.I."/>
            <person name="Sanchez J."/>
            <person name="Ferrer M."/>
        </authorList>
    </citation>
    <scope>NUCLEOTIDE SEQUENCE</scope>
</reference>
<evidence type="ECO:0000313" key="2">
    <source>
        <dbReference type="EMBL" id="EQD52631.1"/>
    </source>
</evidence>
<feature type="non-terminal residue" evidence="2">
    <location>
        <position position="1"/>
    </location>
</feature>
<accession>T0ZWP9</accession>
<dbReference type="PANTHER" id="PTHR33303:SF2">
    <property type="entry name" value="COA-BINDING DOMAIN-CONTAINING PROTEIN"/>
    <property type="match status" value="1"/>
</dbReference>
<name>T0ZWP9_9ZZZZ</name>
<protein>
    <submittedName>
        <fullName evidence="2">CoA-binding domain-containing protein</fullName>
    </submittedName>
</protein>
<dbReference type="InterPro" id="IPR036291">
    <property type="entry name" value="NAD(P)-bd_dom_sf"/>
</dbReference>
<dbReference type="InterPro" id="IPR003781">
    <property type="entry name" value="CoA-bd"/>
</dbReference>
<proteinExistence type="predicted"/>
<dbReference type="SUPFAM" id="SSF51735">
    <property type="entry name" value="NAD(P)-binding Rossmann-fold domains"/>
    <property type="match status" value="1"/>
</dbReference>
<dbReference type="PANTHER" id="PTHR33303">
    <property type="entry name" value="CYTOPLASMIC PROTEIN-RELATED"/>
    <property type="match status" value="1"/>
</dbReference>
<dbReference type="AlphaFoldDB" id="T0ZWP9"/>
<dbReference type="Gene3D" id="3.40.50.720">
    <property type="entry name" value="NAD(P)-binding Rossmann-like Domain"/>
    <property type="match status" value="1"/>
</dbReference>